<dbReference type="Pfam" id="PF01738">
    <property type="entry name" value="DLH"/>
    <property type="match status" value="1"/>
</dbReference>
<keyword evidence="2" id="KW-0378">Hydrolase</keyword>
<sequence length="228" mass="24596">MDMDMNTDANANHDQITLETAAGPAAAYVATPAGGTGPGVLVLHAWWGLNDDFRRWCDELAAAGFVALAPDYRAGRVARTIEEADAMRGDFGVEQTQSIVESAHDELLRRSEGGAVGIVGASMGAAWAFHLAETRPGQVDAVVAYYGISDADWSAIEARVLHHFGDRDQMDPLEDAEAMQSELEKAGVHARLEVYAGADHWFAEPSRTEHDAEAATLAWSRTLDFLRG</sequence>
<proteinExistence type="predicted"/>
<dbReference type="Proteomes" id="UP001500575">
    <property type="component" value="Unassembled WGS sequence"/>
</dbReference>
<dbReference type="EMBL" id="BAAAQQ010000013">
    <property type="protein sequence ID" value="GAA2128357.1"/>
    <property type="molecule type" value="Genomic_DNA"/>
</dbReference>
<dbReference type="GO" id="GO:0016787">
    <property type="term" value="F:hydrolase activity"/>
    <property type="evidence" value="ECO:0007669"/>
    <property type="project" value="UniProtKB-KW"/>
</dbReference>
<dbReference type="InterPro" id="IPR002925">
    <property type="entry name" value="Dienelactn_hydro"/>
</dbReference>
<evidence type="ECO:0000259" key="1">
    <source>
        <dbReference type="Pfam" id="PF01738"/>
    </source>
</evidence>
<dbReference type="Gene3D" id="3.40.50.1820">
    <property type="entry name" value="alpha/beta hydrolase"/>
    <property type="match status" value="1"/>
</dbReference>
<reference evidence="3" key="1">
    <citation type="journal article" date="2019" name="Int. J. Syst. Evol. Microbiol.">
        <title>The Global Catalogue of Microorganisms (GCM) 10K type strain sequencing project: providing services to taxonomists for standard genome sequencing and annotation.</title>
        <authorList>
            <consortium name="The Broad Institute Genomics Platform"/>
            <consortium name="The Broad Institute Genome Sequencing Center for Infectious Disease"/>
            <person name="Wu L."/>
            <person name="Ma J."/>
        </authorList>
    </citation>
    <scope>NUCLEOTIDE SEQUENCE [LARGE SCALE GENOMIC DNA]</scope>
    <source>
        <strain evidence="3">JCM 16021</strain>
    </source>
</reference>
<dbReference type="InterPro" id="IPR051049">
    <property type="entry name" value="Dienelactone_hydrolase-like"/>
</dbReference>
<dbReference type="SUPFAM" id="SSF53474">
    <property type="entry name" value="alpha/beta-Hydrolases"/>
    <property type="match status" value="1"/>
</dbReference>
<evidence type="ECO:0000313" key="3">
    <source>
        <dbReference type="Proteomes" id="UP001500575"/>
    </source>
</evidence>
<keyword evidence="3" id="KW-1185">Reference proteome</keyword>
<protein>
    <submittedName>
        <fullName evidence="2">Dienelactone hydrolase family protein</fullName>
    </submittedName>
</protein>
<evidence type="ECO:0000313" key="2">
    <source>
        <dbReference type="EMBL" id="GAA2128357.1"/>
    </source>
</evidence>
<accession>A0ABP5K8P2</accession>
<dbReference type="PANTHER" id="PTHR46623:SF6">
    <property type="entry name" value="ALPHA_BETA-HYDROLASES SUPERFAMILY PROTEIN"/>
    <property type="match status" value="1"/>
</dbReference>
<feature type="domain" description="Dienelactone hydrolase" evidence="1">
    <location>
        <begin position="26"/>
        <end position="227"/>
    </location>
</feature>
<name>A0ABP5K8P2_9ACTN</name>
<dbReference type="PANTHER" id="PTHR46623">
    <property type="entry name" value="CARBOXYMETHYLENEBUTENOLIDASE-RELATED"/>
    <property type="match status" value="1"/>
</dbReference>
<dbReference type="InterPro" id="IPR029058">
    <property type="entry name" value="AB_hydrolase_fold"/>
</dbReference>
<gene>
    <name evidence="2" type="ORF">GCM10009843_28650</name>
</gene>
<dbReference type="RefSeq" id="WP_344304460.1">
    <property type="nucleotide sequence ID" value="NZ_BAAAQQ010000013.1"/>
</dbReference>
<organism evidence="2 3">
    <name type="scientific">Nocardioides bigeumensis</name>
    <dbReference type="NCBI Taxonomy" id="433657"/>
    <lineage>
        <taxon>Bacteria</taxon>
        <taxon>Bacillati</taxon>
        <taxon>Actinomycetota</taxon>
        <taxon>Actinomycetes</taxon>
        <taxon>Propionibacteriales</taxon>
        <taxon>Nocardioidaceae</taxon>
        <taxon>Nocardioides</taxon>
    </lineage>
</organism>
<comment type="caution">
    <text evidence="2">The sequence shown here is derived from an EMBL/GenBank/DDBJ whole genome shotgun (WGS) entry which is preliminary data.</text>
</comment>